<feature type="coiled-coil region" evidence="1">
    <location>
        <begin position="201"/>
        <end position="253"/>
    </location>
</feature>
<keyword evidence="3" id="KW-1133">Transmembrane helix</keyword>
<dbReference type="InterPro" id="IPR027417">
    <property type="entry name" value="P-loop_NTPase"/>
</dbReference>
<feature type="compositionally biased region" description="Pro residues" evidence="2">
    <location>
        <begin position="334"/>
        <end position="344"/>
    </location>
</feature>
<dbReference type="SUPFAM" id="SSF52540">
    <property type="entry name" value="P-loop containing nucleoside triphosphate hydrolases"/>
    <property type="match status" value="1"/>
</dbReference>
<keyword evidence="3" id="KW-0812">Transmembrane</keyword>
<feature type="transmembrane region" description="Helical" evidence="3">
    <location>
        <begin position="670"/>
        <end position="692"/>
    </location>
</feature>
<keyword evidence="7" id="KW-1185">Reference proteome</keyword>
<keyword evidence="1" id="KW-0175">Coiled coil</keyword>
<dbReference type="RefSeq" id="WP_394822729.1">
    <property type="nucleotide sequence ID" value="NZ_CP089984.1"/>
</dbReference>
<keyword evidence="3" id="KW-0472">Membrane</keyword>
<protein>
    <recommendedName>
        <fullName evidence="5">ORC1/DEAH AAA+ ATPase domain-containing protein</fullName>
    </recommendedName>
</protein>
<evidence type="ECO:0000259" key="5">
    <source>
        <dbReference type="Pfam" id="PF13401"/>
    </source>
</evidence>
<feature type="region of interest" description="Disordered" evidence="2">
    <location>
        <begin position="43"/>
        <end position="62"/>
    </location>
</feature>
<organism evidence="6 7">
    <name type="scientific">Pendulispora albinea</name>
    <dbReference type="NCBI Taxonomy" id="2741071"/>
    <lineage>
        <taxon>Bacteria</taxon>
        <taxon>Pseudomonadati</taxon>
        <taxon>Myxococcota</taxon>
        <taxon>Myxococcia</taxon>
        <taxon>Myxococcales</taxon>
        <taxon>Sorangiineae</taxon>
        <taxon>Pendulisporaceae</taxon>
        <taxon>Pendulispora</taxon>
    </lineage>
</organism>
<sequence>MRTMRKGRVGAVARAFAVAAGLVFAVFAGPWALAAPAQSDADAASPRDAADAGAADTGTTDARAADASLDETVAAQRKELLALLAFRDGRKGPLRSAELFRIDVSNNDAVAKRLPELRKDLDAARAQSASAAKAAATAMAALYAGDAGADADAGEPDREGRWLLEAPPSEPIARLLRVRVLEARLQIFSLAKPRRDALLAAEQESLRAEAARAVREQSEREAERAEEARLRALQAAQEARGKVERQLAEVRASLEATRGEQLRARAELAERRQKDAESYATREELLAQAADEVSTVPIASAEADALYDTTVQRLIQLRNHSASLLAALEHDQPMPRPEAAPPFPESEGPPGAREQDELKKLRELRRELEKEATDLEADDRDETWTALGSAMRTERRLNELRIALLERVSPAKHRRVLGFGPEGRAQGLREIERIELELRWLRASGGKVFDEALAELRQASSIARISLQLVGLLVLLGITVTARRRLGAWLRALRDLAARSVRRPALLRLIKRVADALDAVGREAIALGGVLLLPTVTRVDVHTGAWSVAYTLLLWYGIYRLVIAVTHRSLEWAVTRGGAVIKPSTGQKILRSVRVVVRAAFFFAALLAASAAVVGRGYLHAMVVRAAWILSIPIAAVLVSRWRADIAEAYLRVRPTGALSGLVARTRDRWAGFFVAIAAFVVLLGAGIVNALNRFVLGFEHSRKALAYLFRRRLEKKIEHAPAEETLLEPETLAFFTERPPEDDALVLDRFPGLVPFEARFREWQKGARIGATLLVGKTGYGKTSWLNAARQRCNGAKVVALCLRERATTERDVVAALARATGAPSEVHDVAALAEHLRGQGPQVITVDDAQLWFLRGVGKLAGWRAFTLVMDRTSNVVLWVVAFAHYPWEFLSWISRGDTVFRSIVHLMPWTEAEIGQLLERRNKASGLTILYDDLLVEDQLGLDSGAQILTTARDYNRLVWDYAEGSPRVALHVWGRSLVPDGPTRARVRLFMNPNAAFLESLSESARFVLAAVTWHERLSVQEAVSVLLLPPLACEDAFKRFIEQGVAELDEGSLRITPRWWPLVVRYLRRKHLIDT</sequence>
<accession>A0ABZ2LVE1</accession>
<dbReference type="Pfam" id="PF13401">
    <property type="entry name" value="AAA_22"/>
    <property type="match status" value="1"/>
</dbReference>
<evidence type="ECO:0000256" key="2">
    <source>
        <dbReference type="SAM" id="MobiDB-lite"/>
    </source>
</evidence>
<feature type="chain" id="PRO_5045231127" description="ORC1/DEAH AAA+ ATPase domain-containing protein" evidence="4">
    <location>
        <begin position="35"/>
        <end position="1080"/>
    </location>
</feature>
<feature type="domain" description="ORC1/DEAH AAA+ ATPase" evidence="5">
    <location>
        <begin position="771"/>
        <end position="853"/>
    </location>
</feature>
<evidence type="ECO:0000256" key="1">
    <source>
        <dbReference type="SAM" id="Coils"/>
    </source>
</evidence>
<evidence type="ECO:0000256" key="3">
    <source>
        <dbReference type="SAM" id="Phobius"/>
    </source>
</evidence>
<proteinExistence type="predicted"/>
<evidence type="ECO:0000256" key="4">
    <source>
        <dbReference type="SAM" id="SignalP"/>
    </source>
</evidence>
<feature type="signal peptide" evidence="4">
    <location>
        <begin position="1"/>
        <end position="34"/>
    </location>
</feature>
<dbReference type="Proteomes" id="UP001370348">
    <property type="component" value="Chromosome"/>
</dbReference>
<keyword evidence="4" id="KW-0732">Signal</keyword>
<feature type="region of interest" description="Disordered" evidence="2">
    <location>
        <begin position="332"/>
        <end position="356"/>
    </location>
</feature>
<evidence type="ECO:0000313" key="7">
    <source>
        <dbReference type="Proteomes" id="UP001370348"/>
    </source>
</evidence>
<name>A0ABZ2LVE1_9BACT</name>
<dbReference type="InterPro" id="IPR049945">
    <property type="entry name" value="AAA_22"/>
</dbReference>
<dbReference type="EMBL" id="CP089984">
    <property type="protein sequence ID" value="WXB13110.1"/>
    <property type="molecule type" value="Genomic_DNA"/>
</dbReference>
<gene>
    <name evidence="6" type="ORF">LZC94_35350</name>
</gene>
<evidence type="ECO:0000313" key="6">
    <source>
        <dbReference type="EMBL" id="WXB13110.1"/>
    </source>
</evidence>
<feature type="transmembrane region" description="Helical" evidence="3">
    <location>
        <begin position="626"/>
        <end position="644"/>
    </location>
</feature>
<reference evidence="6 7" key="1">
    <citation type="submission" date="2021-12" db="EMBL/GenBank/DDBJ databases">
        <title>Discovery of the Pendulisporaceae a myxobacterial family with distinct sporulation behavior and unique specialized metabolism.</title>
        <authorList>
            <person name="Garcia R."/>
            <person name="Popoff A."/>
            <person name="Bader C.D."/>
            <person name="Loehr J."/>
            <person name="Walesch S."/>
            <person name="Walt C."/>
            <person name="Boldt J."/>
            <person name="Bunk B."/>
            <person name="Haeckl F.J.F.P.J."/>
            <person name="Gunesch A.P."/>
            <person name="Birkelbach J."/>
            <person name="Nuebel U."/>
            <person name="Pietschmann T."/>
            <person name="Bach T."/>
            <person name="Mueller R."/>
        </authorList>
    </citation>
    <scope>NUCLEOTIDE SEQUENCE [LARGE SCALE GENOMIC DNA]</scope>
    <source>
        <strain evidence="6 7">MSr11954</strain>
    </source>
</reference>
<feature type="transmembrane region" description="Helical" evidence="3">
    <location>
        <begin position="595"/>
        <end position="614"/>
    </location>
</feature>